<dbReference type="RefSeq" id="WP_167228368.1">
    <property type="nucleotide sequence ID" value="NZ_JAAQPH010000018.1"/>
</dbReference>
<dbReference type="InterPro" id="IPR043519">
    <property type="entry name" value="NT_sf"/>
</dbReference>
<name>A0A967KCX0_9PROT</name>
<dbReference type="InterPro" id="IPR007344">
    <property type="entry name" value="GrpB/CoaE"/>
</dbReference>
<dbReference type="EMBL" id="JAAQPH010000018">
    <property type="protein sequence ID" value="NIA71099.1"/>
    <property type="molecule type" value="Genomic_DNA"/>
</dbReference>
<gene>
    <name evidence="1" type="ORF">HBA54_21095</name>
</gene>
<accession>A0A967KCX0</accession>
<dbReference type="PANTHER" id="PTHR34822">
    <property type="entry name" value="GRPB DOMAIN PROTEIN (AFU_ORTHOLOGUE AFUA_1G01530)"/>
    <property type="match status" value="1"/>
</dbReference>
<dbReference type="AlphaFoldDB" id="A0A967KCX0"/>
<dbReference type="PANTHER" id="PTHR34822:SF1">
    <property type="entry name" value="GRPB FAMILY PROTEIN"/>
    <property type="match status" value="1"/>
</dbReference>
<keyword evidence="2" id="KW-1185">Reference proteome</keyword>
<comment type="caution">
    <text evidence="1">The sequence shown here is derived from an EMBL/GenBank/DDBJ whole genome shotgun (WGS) entry which is preliminary data.</text>
</comment>
<dbReference type="Pfam" id="PF04229">
    <property type="entry name" value="GrpB"/>
    <property type="match status" value="1"/>
</dbReference>
<reference evidence="1" key="1">
    <citation type="submission" date="2020-03" db="EMBL/GenBank/DDBJ databases">
        <title>Genome of Pelagibius litoralis DSM 21314T.</title>
        <authorList>
            <person name="Wang G."/>
        </authorList>
    </citation>
    <scope>NUCLEOTIDE SEQUENCE</scope>
    <source>
        <strain evidence="1">DSM 21314</strain>
    </source>
</reference>
<organism evidence="1 2">
    <name type="scientific">Pelagibius litoralis</name>
    <dbReference type="NCBI Taxonomy" id="374515"/>
    <lineage>
        <taxon>Bacteria</taxon>
        <taxon>Pseudomonadati</taxon>
        <taxon>Pseudomonadota</taxon>
        <taxon>Alphaproteobacteria</taxon>
        <taxon>Rhodospirillales</taxon>
        <taxon>Rhodovibrionaceae</taxon>
        <taxon>Pelagibius</taxon>
    </lineage>
</organism>
<evidence type="ECO:0000313" key="1">
    <source>
        <dbReference type="EMBL" id="NIA71099.1"/>
    </source>
</evidence>
<evidence type="ECO:0000313" key="2">
    <source>
        <dbReference type="Proteomes" id="UP000761264"/>
    </source>
</evidence>
<sequence>MFIDEVSTAVRSGPIAVVPYDQLWPAVFEQLQEAIRHTLGETALEVHHIGSTAVPGLCAKPKIDIDVVLRSADDIVRSVDLLKETDREYHGDPYNDGMWTFTSRRGLSPGHRIYLCAPGTPVHLKRILFRDYLRANPEAAAAYGALKRKLVIDSKGVWRAYTEGKTAFVADVVERALSPEPE</sequence>
<dbReference type="SUPFAM" id="SSF81301">
    <property type="entry name" value="Nucleotidyltransferase"/>
    <property type="match status" value="1"/>
</dbReference>
<proteinExistence type="predicted"/>
<dbReference type="Proteomes" id="UP000761264">
    <property type="component" value="Unassembled WGS sequence"/>
</dbReference>
<protein>
    <submittedName>
        <fullName evidence="1">GrpB family protein</fullName>
    </submittedName>
</protein>
<dbReference type="Gene3D" id="3.30.460.10">
    <property type="entry name" value="Beta Polymerase, domain 2"/>
    <property type="match status" value="1"/>
</dbReference>